<dbReference type="OrthoDB" id="9835364at2"/>
<evidence type="ECO:0000313" key="1">
    <source>
        <dbReference type="EMBL" id="SHK34920.1"/>
    </source>
</evidence>
<accession>A0A1M6RR90</accession>
<gene>
    <name evidence="1" type="ORF">SAMN02745227_02089</name>
</gene>
<dbReference type="STRING" id="1120989.SAMN02745227_02089"/>
<reference evidence="2" key="1">
    <citation type="submission" date="2016-11" db="EMBL/GenBank/DDBJ databases">
        <authorList>
            <person name="Varghese N."/>
            <person name="Submissions S."/>
        </authorList>
    </citation>
    <scope>NUCLEOTIDE SEQUENCE [LARGE SCALE GENOMIC DNA]</scope>
    <source>
        <strain evidence="2">DSM 14826</strain>
    </source>
</reference>
<dbReference type="EMBL" id="FRAI01000036">
    <property type="protein sequence ID" value="SHK34920.1"/>
    <property type="molecule type" value="Genomic_DNA"/>
</dbReference>
<sequence>MWLRELEEKFLPLVSVTDKEQREYILYILKKLDQQLLTKGYKGLTFFHSVTLYNHLVNLCSRGLVEELDEGVFGDLEEKYPIAYGLAGYILSLMEERFPGVNQKGERQHLTIILSDLTDRIN</sequence>
<protein>
    <submittedName>
        <fullName evidence="1">Uncharacterized protein</fullName>
    </submittedName>
</protein>
<evidence type="ECO:0000313" key="2">
    <source>
        <dbReference type="Proteomes" id="UP000243547"/>
    </source>
</evidence>
<dbReference type="Proteomes" id="UP000243547">
    <property type="component" value="Unassembled WGS sequence"/>
</dbReference>
<dbReference type="AlphaFoldDB" id="A0A1M6RR90"/>
<keyword evidence="2" id="KW-1185">Reference proteome</keyword>
<name>A0A1M6RR90_9FIRM</name>
<proteinExistence type="predicted"/>
<dbReference type="RefSeq" id="WP_072908564.1">
    <property type="nucleotide sequence ID" value="NZ_FRAI01000036.1"/>
</dbReference>
<organism evidence="1 2">
    <name type="scientific">Anaerobranca californiensis DSM 14826</name>
    <dbReference type="NCBI Taxonomy" id="1120989"/>
    <lineage>
        <taxon>Bacteria</taxon>
        <taxon>Bacillati</taxon>
        <taxon>Bacillota</taxon>
        <taxon>Clostridia</taxon>
        <taxon>Eubacteriales</taxon>
        <taxon>Proteinivoracaceae</taxon>
        <taxon>Anaerobranca</taxon>
    </lineage>
</organism>